<dbReference type="EMBL" id="DACSEA010000054">
    <property type="protein sequence ID" value="HAT1608694.1"/>
    <property type="molecule type" value="Genomic_DNA"/>
</dbReference>
<evidence type="ECO:0000313" key="8">
    <source>
        <dbReference type="Proteomes" id="UP000078124"/>
    </source>
</evidence>
<dbReference type="Proteomes" id="UP000288843">
    <property type="component" value="Unassembled WGS sequence"/>
</dbReference>
<reference evidence="1" key="5">
    <citation type="submission" date="2020-11" db="EMBL/GenBank/DDBJ databases">
        <authorList>
            <consortium name="NCBI Pathogen Detection Project"/>
        </authorList>
    </citation>
    <scope>NUCLEOTIDE SEQUENCE</scope>
    <source>
        <strain evidence="1">MISC063</strain>
    </source>
</reference>
<dbReference type="RefSeq" id="WP_004862401.1">
    <property type="nucleotide sequence ID" value="NZ_ABZSJN020000087.1"/>
</dbReference>
<dbReference type="EMBL" id="CAADJE010000001">
    <property type="protein sequence ID" value="VFS55563.1"/>
    <property type="molecule type" value="Genomic_DNA"/>
</dbReference>
<evidence type="ECO:0000313" key="4">
    <source>
        <dbReference type="EMBL" id="QFG76591.1"/>
    </source>
</evidence>
<dbReference type="Proteomes" id="UP001293169">
    <property type="component" value="Unassembled WGS sequence"/>
</dbReference>
<reference evidence="6 8" key="1">
    <citation type="submission" date="2016-05" db="EMBL/GenBank/DDBJ databases">
        <authorList>
            <consortium name="Pathogen Informatics"/>
        </authorList>
    </citation>
    <scope>NUCLEOTIDE SEQUENCE [LARGE SCALE GENOMIC DNA]</scope>
    <source>
        <strain evidence="6 8">2880STDY5682802</strain>
        <strain evidence="7 10">NCTC12998</strain>
    </source>
</reference>
<evidence type="ECO:0000313" key="10">
    <source>
        <dbReference type="Proteomes" id="UP000345637"/>
    </source>
</evidence>
<sequence>MLEKYFQFDGDSGDAAIEKHKRLLAVQAALEISKAAVSSSTANSGIRSQMDLRNVAQEVASLADAIQDALEGYEEN</sequence>
<dbReference type="GeneID" id="93753986"/>
<evidence type="ECO:0000313" key="2">
    <source>
        <dbReference type="EMBL" id="HAT1608694.1"/>
    </source>
</evidence>
<dbReference type="Proteomes" id="UP000078124">
    <property type="component" value="Unassembled WGS sequence"/>
</dbReference>
<dbReference type="EMBL" id="JAXUDK010000010">
    <property type="protein sequence ID" value="MDZ7467081.1"/>
    <property type="molecule type" value="Genomic_DNA"/>
</dbReference>
<evidence type="ECO:0000313" key="3">
    <source>
        <dbReference type="EMBL" id="MDZ7467081.1"/>
    </source>
</evidence>
<evidence type="ECO:0000313" key="5">
    <source>
        <dbReference type="EMBL" id="RWT23670.1"/>
    </source>
</evidence>
<protein>
    <submittedName>
        <fullName evidence="5">Uncharacterized protein</fullName>
    </submittedName>
</protein>
<reference evidence="1" key="2">
    <citation type="journal article" date="2018" name="Genome Biol.">
        <title>SKESA: strategic k-mer extension for scrupulous assemblies.</title>
        <authorList>
            <person name="Souvorov A."/>
            <person name="Agarwala R."/>
            <person name="Lipman D.J."/>
        </authorList>
    </citation>
    <scope>NUCLEOTIDE SEQUENCE</scope>
    <source>
        <strain evidence="1">MISC063</strain>
    </source>
</reference>
<dbReference type="Proteomes" id="UP000345637">
    <property type="component" value="Unassembled WGS sequence"/>
</dbReference>
<dbReference type="EMBL" id="DACSEA010000007">
    <property type="protein sequence ID" value="HAT1606057.1"/>
    <property type="molecule type" value="Genomic_DNA"/>
</dbReference>
<evidence type="ECO:0000313" key="11">
    <source>
        <dbReference type="Proteomes" id="UP001293169"/>
    </source>
</evidence>
<evidence type="ECO:0000313" key="9">
    <source>
        <dbReference type="Proteomes" id="UP000288843"/>
    </source>
</evidence>
<dbReference type="EMBL" id="CP029752">
    <property type="protein sequence ID" value="QFG76591.1"/>
    <property type="molecule type" value="Genomic_DNA"/>
</dbReference>
<gene>
    <name evidence="4" type="ORF">DMB90_08475</name>
    <name evidence="5" type="ORF">DN603_08355</name>
    <name evidence="1" type="ORF">I8Y23_002369</name>
    <name evidence="2" type="ORF">I8Y23_005092</name>
    <name evidence="7" type="ORF">NCTC12998_00167</name>
    <name evidence="6" type="ORF">SAMEA2273876_05241</name>
    <name evidence="3" type="ORF">U5E74_15690</name>
</gene>
<accession>A0A0D8PEW6</accession>
<organism evidence="5 9">
    <name type="scientific">Raoultella planticola</name>
    <name type="common">Klebsiella planticola</name>
    <dbReference type="NCBI Taxonomy" id="575"/>
    <lineage>
        <taxon>Bacteria</taxon>
        <taxon>Pseudomonadati</taxon>
        <taxon>Pseudomonadota</taxon>
        <taxon>Gammaproteobacteria</taxon>
        <taxon>Enterobacterales</taxon>
        <taxon>Enterobacteriaceae</taxon>
        <taxon>Klebsiella/Raoultella group</taxon>
        <taxon>Raoultella</taxon>
    </lineage>
</organism>
<evidence type="ECO:0000313" key="1">
    <source>
        <dbReference type="EMBL" id="HAT1606057.1"/>
    </source>
</evidence>
<dbReference type="EMBL" id="QKOX01000007">
    <property type="protein sequence ID" value="RWT23670.1"/>
    <property type="molecule type" value="Genomic_DNA"/>
</dbReference>
<name>A0A0D8PEW6_RAOPL</name>
<dbReference type="Proteomes" id="UP000864422">
    <property type="component" value="Unassembled WGS sequence"/>
</dbReference>
<keyword evidence="11" id="KW-1185">Reference proteome</keyword>
<evidence type="ECO:0000313" key="7">
    <source>
        <dbReference type="EMBL" id="VFS55563.1"/>
    </source>
</evidence>
<reference evidence="4" key="3">
    <citation type="submission" date="2018-05" db="EMBL/GenBank/DDBJ databases">
        <title>Bacterial isolates from healthy term breastfed infants carrying antibiotic resistance genes.</title>
        <authorList>
            <person name="Casaburi G."/>
        </authorList>
    </citation>
    <scope>NUCLEOTIDE SEQUENCE [LARGE SCALE GENOMIC DNA]</scope>
    <source>
        <strain evidence="4">7084_4</strain>
    </source>
</reference>
<dbReference type="AlphaFoldDB" id="A0A0D8PEW6"/>
<proteinExistence type="predicted"/>
<dbReference type="EMBL" id="FLAC01000034">
    <property type="protein sequence ID" value="SAQ12419.1"/>
    <property type="molecule type" value="Genomic_DNA"/>
</dbReference>
<evidence type="ECO:0000313" key="6">
    <source>
        <dbReference type="EMBL" id="SAQ12419.1"/>
    </source>
</evidence>
<reference evidence="5 9" key="4">
    <citation type="submission" date="2018-06" db="EMBL/GenBank/DDBJ databases">
        <title>Carbapenemase-producing Enterobacteriaceae present in wastewater treatment plant effluent and nearby surface waters in the US.</title>
        <authorList>
            <person name="Mathys D.A."/>
            <person name="Mollenkopf D.F."/>
            <person name="Feicht S.M."/>
            <person name="Adams R.J."/>
            <person name="Albers A.L."/>
            <person name="Stuever D.M."/>
            <person name="Daniels J.B."/>
            <person name="Wittum T.E."/>
        </authorList>
    </citation>
    <scope>NUCLEOTIDE SEQUENCE [LARGE SCALE GENOMIC DNA]</scope>
    <source>
        <strain evidence="5 9">GEO_47_Down_B</strain>
    </source>
</reference>
<reference evidence="3 11" key="6">
    <citation type="submission" date="2023-12" db="EMBL/GenBank/DDBJ databases">
        <title>N/s.</title>
        <authorList>
            <person name="Dale J."/>
        </authorList>
    </citation>
    <scope>NUCLEOTIDE SEQUENCE [LARGE SCALE GENOMIC DNA]</scope>
    <source>
        <strain evidence="3 11">2023EL-01226</strain>
    </source>
</reference>